<evidence type="ECO:0000313" key="11">
    <source>
        <dbReference type="EMBL" id="ERE76150.1"/>
    </source>
</evidence>
<accession>A0A061IAH2</accession>
<dbReference type="InterPro" id="IPR004001">
    <property type="entry name" value="Actin_CS"/>
</dbReference>
<dbReference type="GO" id="GO:0006325">
    <property type="term" value="P:chromatin organization"/>
    <property type="evidence" value="ECO:0007669"/>
    <property type="project" value="UniProtKB-KW"/>
</dbReference>
<keyword evidence="6" id="KW-0804">Transcription</keyword>
<dbReference type="FunFam" id="3.30.420.40:FF:000796">
    <property type="entry name" value="Actin like 6B"/>
    <property type="match status" value="1"/>
</dbReference>
<keyword evidence="3" id="KW-0156">Chromatin regulator</keyword>
<dbReference type="FunFam" id="2.30.36.70:FF:000005">
    <property type="entry name" value="Actin-like protein 6B"/>
    <property type="match status" value="1"/>
</dbReference>
<dbReference type="PRINTS" id="PR00190">
    <property type="entry name" value="ACTIN"/>
</dbReference>
<dbReference type="Gene3D" id="3.30.420.40">
    <property type="match status" value="2"/>
</dbReference>
<dbReference type="FunFam" id="3.30.420.40:FF:000375">
    <property type="entry name" value="Actin-related protein 8"/>
    <property type="match status" value="1"/>
</dbReference>
<evidence type="ECO:0000256" key="10">
    <source>
        <dbReference type="RuleBase" id="RU000487"/>
    </source>
</evidence>
<evidence type="ECO:0000256" key="6">
    <source>
        <dbReference type="ARBA" id="ARBA00023163"/>
    </source>
</evidence>
<evidence type="ECO:0000256" key="5">
    <source>
        <dbReference type="ARBA" id="ARBA00023015"/>
    </source>
</evidence>
<evidence type="ECO:0000256" key="2">
    <source>
        <dbReference type="ARBA" id="ARBA00006752"/>
    </source>
</evidence>
<dbReference type="InterPro" id="IPR004000">
    <property type="entry name" value="Actin"/>
</dbReference>
<comment type="subcellular location">
    <subcellularLocation>
        <location evidence="1">Nucleus</location>
    </subcellularLocation>
</comment>
<evidence type="ECO:0000313" key="12">
    <source>
        <dbReference type="Proteomes" id="UP000030759"/>
    </source>
</evidence>
<dbReference type="GO" id="GO:0005634">
    <property type="term" value="C:nucleus"/>
    <property type="evidence" value="ECO:0007669"/>
    <property type="project" value="UniProtKB-SubCell"/>
</dbReference>
<dbReference type="Pfam" id="PF00022">
    <property type="entry name" value="Actin"/>
    <property type="match status" value="1"/>
</dbReference>
<dbReference type="Gene3D" id="1.20.930.40">
    <property type="entry name" value="Transferrin receptor-like, dimerisation domain"/>
    <property type="match status" value="1"/>
</dbReference>
<dbReference type="FunFam" id="3.30.420.40:FF:000058">
    <property type="entry name" value="Putative actin-related protein 5"/>
    <property type="match status" value="1"/>
</dbReference>
<organism evidence="11 12">
    <name type="scientific">Cricetulus griseus</name>
    <name type="common">Chinese hamster</name>
    <name type="synonym">Cricetulus barabensis griseus</name>
    <dbReference type="NCBI Taxonomy" id="10029"/>
    <lineage>
        <taxon>Eukaryota</taxon>
        <taxon>Metazoa</taxon>
        <taxon>Chordata</taxon>
        <taxon>Craniata</taxon>
        <taxon>Vertebrata</taxon>
        <taxon>Euteleostomi</taxon>
        <taxon>Mammalia</taxon>
        <taxon>Eutheria</taxon>
        <taxon>Euarchontoglires</taxon>
        <taxon>Glires</taxon>
        <taxon>Rodentia</taxon>
        <taxon>Myomorpha</taxon>
        <taxon>Muroidea</taxon>
        <taxon>Cricetidae</taxon>
        <taxon>Cricetinae</taxon>
        <taxon>Cricetulus</taxon>
    </lineage>
</organism>
<reference evidence="12" key="1">
    <citation type="journal article" date="2013" name="Nat. Biotechnol.">
        <title>Chinese hamster genome sequenced from sorted chromosomes.</title>
        <authorList>
            <person name="Brinkrolf K."/>
            <person name="Rupp O."/>
            <person name="Laux H."/>
            <person name="Kollin F."/>
            <person name="Ernst W."/>
            <person name="Linke B."/>
            <person name="Kofler R."/>
            <person name="Romand S."/>
            <person name="Hesse F."/>
            <person name="Budach W.E."/>
            <person name="Galosy S."/>
            <person name="Muller D."/>
            <person name="Noll T."/>
            <person name="Wienberg J."/>
            <person name="Jostock T."/>
            <person name="Leonard M."/>
            <person name="Grillari J."/>
            <person name="Tauch A."/>
            <person name="Goesmann A."/>
            <person name="Helk B."/>
            <person name="Mott J.E."/>
            <person name="Puhler A."/>
            <person name="Borth N."/>
        </authorList>
    </citation>
    <scope>NUCLEOTIDE SEQUENCE [LARGE SCALE GENOMIC DNA]</scope>
    <source>
        <strain evidence="12">17A/GY</strain>
    </source>
</reference>
<dbReference type="SUPFAM" id="SSF53067">
    <property type="entry name" value="Actin-like ATPase domain"/>
    <property type="match status" value="2"/>
</dbReference>
<evidence type="ECO:0000256" key="7">
    <source>
        <dbReference type="ARBA" id="ARBA00023242"/>
    </source>
</evidence>
<comment type="similarity">
    <text evidence="2 10">Belongs to the actin family.</text>
</comment>
<keyword evidence="5" id="KW-0805">Transcription regulation</keyword>
<dbReference type="SUPFAM" id="SSF47672">
    <property type="entry name" value="Transferrin receptor-like dimerisation domain"/>
    <property type="match status" value="1"/>
</dbReference>
<evidence type="ECO:0000256" key="4">
    <source>
        <dbReference type="ARBA" id="ARBA00022902"/>
    </source>
</evidence>
<dbReference type="EMBL" id="KE674754">
    <property type="protein sequence ID" value="ERE76150.1"/>
    <property type="molecule type" value="Genomic_DNA"/>
</dbReference>
<dbReference type="AlphaFoldDB" id="A0A061IAH2"/>
<dbReference type="Gene3D" id="3.90.640.10">
    <property type="entry name" value="Actin, Chain A, domain 4"/>
    <property type="match status" value="1"/>
</dbReference>
<evidence type="ECO:0000256" key="3">
    <source>
        <dbReference type="ARBA" id="ARBA00022853"/>
    </source>
</evidence>
<dbReference type="InterPro" id="IPR036757">
    <property type="entry name" value="TFR-like_dimer_dom_sf"/>
</dbReference>
<dbReference type="SMART" id="SM00268">
    <property type="entry name" value="ACTIN"/>
    <property type="match status" value="1"/>
</dbReference>
<keyword evidence="7" id="KW-0539">Nucleus</keyword>
<gene>
    <name evidence="11" type="ORF">H671_4g12065</name>
</gene>
<protein>
    <recommendedName>
        <fullName evidence="8">Actin-like protein 6B</fullName>
    </recommendedName>
    <alternativeName>
        <fullName evidence="9">BRG1-associated factor 53B</fullName>
    </alternativeName>
</protein>
<dbReference type="Gene3D" id="2.30.36.70">
    <property type="entry name" value="Actin, Chain A, domain 2"/>
    <property type="match status" value="1"/>
</dbReference>
<dbReference type="SUPFAM" id="SSF53187">
    <property type="entry name" value="Zn-dependent exopeptidases"/>
    <property type="match status" value="1"/>
</dbReference>
<dbReference type="GO" id="GO:0007399">
    <property type="term" value="P:nervous system development"/>
    <property type="evidence" value="ECO:0007669"/>
    <property type="project" value="UniProtKB-KW"/>
</dbReference>
<dbReference type="CDD" id="cd13395">
    <property type="entry name" value="ASKHA_NBD_Arp4_ACTL6-like"/>
    <property type="match status" value="1"/>
</dbReference>
<evidence type="ECO:0000256" key="9">
    <source>
        <dbReference type="ARBA" id="ARBA00076523"/>
    </source>
</evidence>
<dbReference type="FunFam" id="3.90.640.10:FF:000009">
    <property type="entry name" value="Actin-like 6A, isoform CRA_a"/>
    <property type="match status" value="1"/>
</dbReference>
<dbReference type="Proteomes" id="UP000030759">
    <property type="component" value="Unassembled WGS sequence"/>
</dbReference>
<evidence type="ECO:0000256" key="8">
    <source>
        <dbReference type="ARBA" id="ARBA00072654"/>
    </source>
</evidence>
<sequence>MSGGVYGGDEVGALVFDIGSFSVRAGYAGEDCPKADFPTTVGLLAAEEGGGLELEGEKEKKGKIFHIDTNALHVPRDGAEVMSPLKNGMIEDWECFRAILDHTYSKHVKSEPNLHPVLMSEAPWNTRAKREKLTELMFEQYNIPAFFLCKTAVLTAFANGRSTGLVLDSGATHTTAIPVHDGYVLQQGIVKSPLAGDFISMQCRELFQEMAIDIIPPYMIAAKEVIQDFQASVLQVSDSPYDEQVAAQMPTVHYEMPNGYNTDYGAERLRIPEGLFDPSNVKGLSGNTMLGVGHVVTTSIGMCDIDIRPGLYGSVIVTGGNTLLQGFTDRLNRELSQKTPPSMRLKLIASNSTMERKFSPWIGGSILASLGTFQQMWISKQEYEEGGKQCVERNEGSGLGAFLGCTREPTSYYLPAFLLGYVAFRGSCQACGDSVLVVGEDVNSELGLDSGLGTLYWSDLQAMFLRFLGEGHLEDTIRLTSLRERVAGSPRMATLVQDILEMFSRQKLDHVWTDTHYVGLQFPDPAHPNTLHWVDAAGSAQEQLPLEDPEVYCPYSATGNATVDSPNHSGQTLYEQVVSTNPNWDAEVIRPLPMDSSAYSFTAFAGVPAVEFSFTEEDRVYPFLHTKEDTYENLHKTLRGRLPAVAQAVAQLTGQLLIRLSRDHLLPLDFGRYGDVVLRHIGNFNEFSGDLKASAPPQASASSQTVPHLQARGLTLQWVYSARGDYIRAAEKLRKEIYSSEQSDERLMRMYNVRIMRVEFYFLSQYVSPADSPFRHIFLGQGEPLPAPVGTAHVDTAGGRQCAEWRRLEH</sequence>
<dbReference type="Gene3D" id="3.40.630.10">
    <property type="entry name" value="Zn peptidases"/>
    <property type="match status" value="1"/>
</dbReference>
<evidence type="ECO:0000256" key="1">
    <source>
        <dbReference type="ARBA" id="ARBA00004123"/>
    </source>
</evidence>
<dbReference type="InterPro" id="IPR043129">
    <property type="entry name" value="ATPase_NBD"/>
</dbReference>
<keyword evidence="4" id="KW-0524">Neurogenesis</keyword>
<proteinExistence type="inferred from homology"/>
<dbReference type="PROSITE" id="PS00432">
    <property type="entry name" value="ACTINS_2"/>
    <property type="match status" value="1"/>
</dbReference>
<dbReference type="PANTHER" id="PTHR11937">
    <property type="entry name" value="ACTIN"/>
    <property type="match status" value="1"/>
</dbReference>
<name>A0A061IAH2_CRIGR</name>